<dbReference type="Pfam" id="PF03900">
    <property type="entry name" value="Porphobil_deamC"/>
    <property type="match status" value="1"/>
</dbReference>
<keyword evidence="12" id="KW-1185">Reference proteome</keyword>
<dbReference type="SUPFAM" id="SSF54782">
    <property type="entry name" value="Porphobilinogen deaminase (hydroxymethylbilane synthase), C-terminal domain"/>
    <property type="match status" value="1"/>
</dbReference>
<comment type="catalytic activity">
    <reaction evidence="7 8">
        <text>4 porphobilinogen + H2O = hydroxymethylbilane + 4 NH4(+)</text>
        <dbReference type="Rhea" id="RHEA:13185"/>
        <dbReference type="ChEBI" id="CHEBI:15377"/>
        <dbReference type="ChEBI" id="CHEBI:28938"/>
        <dbReference type="ChEBI" id="CHEBI:57845"/>
        <dbReference type="ChEBI" id="CHEBI:58126"/>
        <dbReference type="EC" id="2.5.1.61"/>
    </reaction>
</comment>
<comment type="similarity">
    <text evidence="3 8">Belongs to the HMBS family.</text>
</comment>
<dbReference type="Gene3D" id="3.30.160.40">
    <property type="entry name" value="Porphobilinogen deaminase, C-terminal domain"/>
    <property type="match status" value="1"/>
</dbReference>
<dbReference type="InterPro" id="IPR022417">
    <property type="entry name" value="Porphobilin_deaminase_N"/>
</dbReference>
<sequence length="308" mass="33098">MKHLRIATRKSALALWQAEHVAARLRAVHSDLEVELVPMTTRGDQVLDRPLSEIGGKGLFLKELEVAMLEHRADIAVHSLKDVPMELEPGFAIGAVLERADAADAFVSNTVERLDQLPEGARVGTSSLRRQAQLRSLRPDLSLLDLRGNVNTRLARLDDGHYDAIILACAGLERLGLGERIRSRLVAPDWIPAVAQGAIAIEQRVADVGVAALVGVLDDAGTRRCVESERAMNRRLHGSCNVPVAGYCVETESGLVLYGLVGDAGSGDLVRAEVEWSGREGGLALGEQVAELLLERGAAEILGRLSPA</sequence>
<evidence type="ECO:0000313" key="11">
    <source>
        <dbReference type="EMBL" id="SFN02615.1"/>
    </source>
</evidence>
<keyword evidence="6 8" id="KW-0627">Porphyrin biosynthesis</keyword>
<comment type="subunit">
    <text evidence="4 8">Monomer.</text>
</comment>
<comment type="cofactor">
    <cofactor evidence="8">
        <name>dipyrromethane</name>
        <dbReference type="ChEBI" id="CHEBI:60342"/>
    </cofactor>
    <text evidence="8">Binds 1 dipyrromethane group covalently.</text>
</comment>
<dbReference type="Proteomes" id="UP000198575">
    <property type="component" value="Unassembled WGS sequence"/>
</dbReference>
<dbReference type="InterPro" id="IPR022418">
    <property type="entry name" value="Porphobilinogen_deaminase_C"/>
</dbReference>
<evidence type="ECO:0000259" key="9">
    <source>
        <dbReference type="Pfam" id="PF01379"/>
    </source>
</evidence>
<dbReference type="UniPathway" id="UPA00251">
    <property type="reaction ID" value="UER00319"/>
</dbReference>
<evidence type="ECO:0000259" key="10">
    <source>
        <dbReference type="Pfam" id="PF03900"/>
    </source>
</evidence>
<evidence type="ECO:0000256" key="3">
    <source>
        <dbReference type="ARBA" id="ARBA00005638"/>
    </source>
</evidence>
<comment type="function">
    <text evidence="1 8">Tetrapolymerization of the monopyrrole PBG into the hydroxymethylbilane pre-uroporphyrinogen in several discrete steps.</text>
</comment>
<feature type="modified residue" description="S-(dipyrrolylmethanemethyl)cysteine" evidence="8">
    <location>
        <position position="240"/>
    </location>
</feature>
<dbReference type="CDD" id="cd13646">
    <property type="entry name" value="PBP2_EcHMBS_like"/>
    <property type="match status" value="1"/>
</dbReference>
<evidence type="ECO:0000256" key="8">
    <source>
        <dbReference type="HAMAP-Rule" id="MF_00260"/>
    </source>
</evidence>
<dbReference type="InterPro" id="IPR000860">
    <property type="entry name" value="HemC"/>
</dbReference>
<dbReference type="GO" id="GO:0006782">
    <property type="term" value="P:protoporphyrinogen IX biosynthetic process"/>
    <property type="evidence" value="ECO:0007669"/>
    <property type="project" value="UniProtKB-UniRule"/>
</dbReference>
<evidence type="ECO:0000256" key="1">
    <source>
        <dbReference type="ARBA" id="ARBA00002869"/>
    </source>
</evidence>
<reference evidence="11 12" key="1">
    <citation type="submission" date="2016-10" db="EMBL/GenBank/DDBJ databases">
        <authorList>
            <person name="de Groot N.N."/>
        </authorList>
    </citation>
    <scope>NUCLEOTIDE SEQUENCE [LARGE SCALE GENOMIC DNA]</scope>
    <source>
        <strain evidence="11 12">CGMCC 1.7659</strain>
    </source>
</reference>
<dbReference type="GO" id="GO:0004418">
    <property type="term" value="F:hydroxymethylbilane synthase activity"/>
    <property type="evidence" value="ECO:0007669"/>
    <property type="project" value="UniProtKB-UniRule"/>
</dbReference>
<dbReference type="FunFam" id="3.40.190.10:FF:000004">
    <property type="entry name" value="Porphobilinogen deaminase"/>
    <property type="match status" value="1"/>
</dbReference>
<dbReference type="SUPFAM" id="SSF53850">
    <property type="entry name" value="Periplasmic binding protein-like II"/>
    <property type="match status" value="1"/>
</dbReference>
<gene>
    <name evidence="8" type="primary">hemC</name>
    <name evidence="11" type="ORF">SAMN05216289_102250</name>
</gene>
<evidence type="ECO:0000256" key="6">
    <source>
        <dbReference type="ARBA" id="ARBA00023244"/>
    </source>
</evidence>
<dbReference type="OrthoDB" id="9810298at2"/>
<comment type="miscellaneous">
    <text evidence="8">The porphobilinogen subunits are added to the dipyrromethane group.</text>
</comment>
<dbReference type="FunFam" id="3.40.190.10:FF:000005">
    <property type="entry name" value="Porphobilinogen deaminase"/>
    <property type="match status" value="1"/>
</dbReference>
<dbReference type="STRING" id="578942.SAMN05216289_102250"/>
<dbReference type="PRINTS" id="PR00151">
    <property type="entry name" value="PORPHBDMNASE"/>
</dbReference>
<evidence type="ECO:0000256" key="2">
    <source>
        <dbReference type="ARBA" id="ARBA00004735"/>
    </source>
</evidence>
<dbReference type="GO" id="GO:0005737">
    <property type="term" value="C:cytoplasm"/>
    <property type="evidence" value="ECO:0007669"/>
    <property type="project" value="UniProtKB-UniRule"/>
</dbReference>
<evidence type="ECO:0000256" key="5">
    <source>
        <dbReference type="ARBA" id="ARBA00022679"/>
    </source>
</evidence>
<dbReference type="EMBL" id="FOVF01000002">
    <property type="protein sequence ID" value="SFN02615.1"/>
    <property type="molecule type" value="Genomic_DNA"/>
</dbReference>
<feature type="domain" description="Porphobilinogen deaminase C-terminal" evidence="10">
    <location>
        <begin position="224"/>
        <end position="294"/>
    </location>
</feature>
<dbReference type="EC" id="2.5.1.61" evidence="8"/>
<dbReference type="RefSeq" id="WP_092404573.1">
    <property type="nucleotide sequence ID" value="NZ_FOVF01000002.1"/>
</dbReference>
<feature type="domain" description="Porphobilinogen deaminase N-terminal" evidence="9">
    <location>
        <begin position="4"/>
        <end position="208"/>
    </location>
</feature>
<dbReference type="Gene3D" id="3.40.190.10">
    <property type="entry name" value="Periplasmic binding protein-like II"/>
    <property type="match status" value="2"/>
</dbReference>
<organism evidence="11 12">
    <name type="scientific">Dokdonella immobilis</name>
    <dbReference type="NCBI Taxonomy" id="578942"/>
    <lineage>
        <taxon>Bacteria</taxon>
        <taxon>Pseudomonadati</taxon>
        <taxon>Pseudomonadota</taxon>
        <taxon>Gammaproteobacteria</taxon>
        <taxon>Lysobacterales</taxon>
        <taxon>Rhodanobacteraceae</taxon>
        <taxon>Dokdonella</taxon>
    </lineage>
</organism>
<name>A0A1I4VNE6_9GAMM</name>
<dbReference type="PROSITE" id="PS00533">
    <property type="entry name" value="PORPHOBILINOGEN_DEAM"/>
    <property type="match status" value="1"/>
</dbReference>
<keyword evidence="5 8" id="KW-0808">Transferase</keyword>
<proteinExistence type="inferred from homology"/>
<dbReference type="InterPro" id="IPR036803">
    <property type="entry name" value="Porphobilinogen_deaminase_C_sf"/>
</dbReference>
<dbReference type="Pfam" id="PF01379">
    <property type="entry name" value="Porphobil_deam"/>
    <property type="match status" value="1"/>
</dbReference>
<comment type="pathway">
    <text evidence="2">Porphyrin-containing compound metabolism; protoporphyrin-IX biosynthesis; coproporphyrinogen-III from 5-aminolevulinate: step 2/4.</text>
</comment>
<evidence type="ECO:0000256" key="7">
    <source>
        <dbReference type="ARBA" id="ARBA00048169"/>
    </source>
</evidence>
<dbReference type="HAMAP" id="MF_00260">
    <property type="entry name" value="Porphobil_deam"/>
    <property type="match status" value="1"/>
</dbReference>
<evidence type="ECO:0000256" key="4">
    <source>
        <dbReference type="ARBA" id="ARBA00011245"/>
    </source>
</evidence>
<protein>
    <recommendedName>
        <fullName evidence="8">Porphobilinogen deaminase</fullName>
        <shortName evidence="8">PBG</shortName>
        <ecNumber evidence="8">2.5.1.61</ecNumber>
    </recommendedName>
    <alternativeName>
        <fullName evidence="8">Hydroxymethylbilane synthase</fullName>
        <shortName evidence="8">HMBS</shortName>
    </alternativeName>
    <alternativeName>
        <fullName evidence="8">Pre-uroporphyrinogen synthase</fullName>
    </alternativeName>
</protein>
<dbReference type="InterPro" id="IPR022419">
    <property type="entry name" value="Porphobilin_deaminase_cofac_BS"/>
</dbReference>
<accession>A0A1I4VNE6</accession>
<dbReference type="PANTHER" id="PTHR11557">
    <property type="entry name" value="PORPHOBILINOGEN DEAMINASE"/>
    <property type="match status" value="1"/>
</dbReference>
<dbReference type="AlphaFoldDB" id="A0A1I4VNE6"/>
<dbReference type="PIRSF" id="PIRSF001438">
    <property type="entry name" value="4pyrrol_synth_OHMeBilane_synth"/>
    <property type="match status" value="1"/>
</dbReference>
<dbReference type="PANTHER" id="PTHR11557:SF0">
    <property type="entry name" value="PORPHOBILINOGEN DEAMINASE"/>
    <property type="match status" value="1"/>
</dbReference>
<dbReference type="NCBIfam" id="TIGR00212">
    <property type="entry name" value="hemC"/>
    <property type="match status" value="1"/>
</dbReference>
<evidence type="ECO:0000313" key="12">
    <source>
        <dbReference type="Proteomes" id="UP000198575"/>
    </source>
</evidence>